<feature type="region of interest" description="Disordered" evidence="2">
    <location>
        <begin position="2073"/>
        <end position="2100"/>
    </location>
</feature>
<dbReference type="CDD" id="cd13248">
    <property type="entry name" value="PH_PEPP1_2_3"/>
    <property type="match status" value="1"/>
</dbReference>
<feature type="compositionally biased region" description="Polar residues" evidence="2">
    <location>
        <begin position="203"/>
        <end position="213"/>
    </location>
</feature>
<feature type="compositionally biased region" description="Polar residues" evidence="2">
    <location>
        <begin position="1037"/>
        <end position="1047"/>
    </location>
</feature>
<evidence type="ECO:0000313" key="5">
    <source>
        <dbReference type="Proteomes" id="UP001627154"/>
    </source>
</evidence>
<feature type="region of interest" description="Disordered" evidence="2">
    <location>
        <begin position="2223"/>
        <end position="2258"/>
    </location>
</feature>
<feature type="region of interest" description="Disordered" evidence="2">
    <location>
        <begin position="722"/>
        <end position="786"/>
    </location>
</feature>
<feature type="compositionally biased region" description="Low complexity" evidence="2">
    <location>
        <begin position="1314"/>
        <end position="1325"/>
    </location>
</feature>
<feature type="compositionally biased region" description="Basic and acidic residues" evidence="2">
    <location>
        <begin position="882"/>
        <end position="896"/>
    </location>
</feature>
<feature type="region of interest" description="Disordered" evidence="2">
    <location>
        <begin position="2410"/>
        <end position="2450"/>
    </location>
</feature>
<comment type="caution">
    <text evidence="4">The sequence shown here is derived from an EMBL/GenBank/DDBJ whole genome shotgun (WGS) entry which is preliminary data.</text>
</comment>
<keyword evidence="1" id="KW-0175">Coiled coil</keyword>
<name>A0ABD2W8U8_9HYME</name>
<dbReference type="InterPro" id="IPR011993">
    <property type="entry name" value="PH-like_dom_sf"/>
</dbReference>
<dbReference type="PANTHER" id="PTHR12752">
    <property type="entry name" value="PHOSPHOINOSITOL 3-PHOSPHATE-BINDING PROTEIN"/>
    <property type="match status" value="1"/>
</dbReference>
<dbReference type="Pfam" id="PF25541">
    <property type="entry name" value="TBCA_PH"/>
    <property type="match status" value="1"/>
</dbReference>
<gene>
    <name evidence="4" type="ORF">TKK_016003</name>
</gene>
<feature type="region of interest" description="Disordered" evidence="2">
    <location>
        <begin position="1116"/>
        <end position="1151"/>
    </location>
</feature>
<feature type="compositionally biased region" description="Polar residues" evidence="2">
    <location>
        <begin position="1191"/>
        <end position="1200"/>
    </location>
</feature>
<feature type="region of interest" description="Disordered" evidence="2">
    <location>
        <begin position="1191"/>
        <end position="1229"/>
    </location>
</feature>
<feature type="region of interest" description="Disordered" evidence="2">
    <location>
        <begin position="663"/>
        <end position="707"/>
    </location>
</feature>
<feature type="compositionally biased region" description="Low complexity" evidence="2">
    <location>
        <begin position="2155"/>
        <end position="2165"/>
    </location>
</feature>
<feature type="compositionally biased region" description="Low complexity" evidence="2">
    <location>
        <begin position="503"/>
        <end position="518"/>
    </location>
</feature>
<protein>
    <recommendedName>
        <fullName evidence="3">PH domain-containing protein</fullName>
    </recommendedName>
</protein>
<feature type="region of interest" description="Disordered" evidence="2">
    <location>
        <begin position="1992"/>
        <end position="2037"/>
    </location>
</feature>
<dbReference type="PROSITE" id="PS50003">
    <property type="entry name" value="PH_DOMAIN"/>
    <property type="match status" value="1"/>
</dbReference>
<feature type="compositionally biased region" description="Low complexity" evidence="2">
    <location>
        <begin position="911"/>
        <end position="961"/>
    </location>
</feature>
<feature type="region of interest" description="Disordered" evidence="2">
    <location>
        <begin position="1023"/>
        <end position="1047"/>
    </location>
</feature>
<feature type="region of interest" description="Disordered" evidence="2">
    <location>
        <begin position="500"/>
        <end position="591"/>
    </location>
</feature>
<feature type="compositionally biased region" description="Low complexity" evidence="2">
    <location>
        <begin position="813"/>
        <end position="825"/>
    </location>
</feature>
<feature type="compositionally biased region" description="Polar residues" evidence="2">
    <location>
        <begin position="575"/>
        <end position="590"/>
    </location>
</feature>
<feature type="region of interest" description="Disordered" evidence="2">
    <location>
        <begin position="811"/>
        <end position="985"/>
    </location>
</feature>
<feature type="region of interest" description="Disordered" evidence="2">
    <location>
        <begin position="352"/>
        <end position="485"/>
    </location>
</feature>
<feature type="compositionally biased region" description="Basic and acidic residues" evidence="2">
    <location>
        <begin position="1326"/>
        <end position="1335"/>
    </location>
</feature>
<feature type="compositionally biased region" description="Basic and acidic residues" evidence="2">
    <location>
        <begin position="741"/>
        <end position="752"/>
    </location>
</feature>
<feature type="compositionally biased region" description="Acidic residues" evidence="2">
    <location>
        <begin position="973"/>
        <end position="985"/>
    </location>
</feature>
<feature type="compositionally biased region" description="Acidic residues" evidence="2">
    <location>
        <begin position="2420"/>
        <end position="2432"/>
    </location>
</feature>
<sequence length="2450" mass="273640">MAKCCGVGAAFREAIRGNDSNNAQQRSHQREKSYRPLQYQQQLQEQPYYEPASFYSPGGTRILKWPTTPRDQRRKLSLRYDAVRPVRFCDHSEPLTPHRHLPGSLRSSLQLTHLCQQQQQQRQREQQNLPHQNNCRHEQVDSCCCQAPAVPPPTSNNNCASQAQPLRLDQPVTNSNSGMDNKKAVQAMTAPVSGVDAQQILSNAQPPHSQQPGSARKSEPVVASAISGVRRRGVQNQGLRSPAAKRPVSAPVALQGWLHKQGSEGLMLWKKRWFVLSEYCLFYYKGPEEEKLLGSILLPSYRVTVCRPEDKINKRFAFKAEHANMRTYHFAADTLESMNQWVNVLTLATLLQDPNPGGGNVTTPVGGDGAAPALDDGGDRSARPSVSSISSIANQSADDSDSGFHGFQSRDDPSHASNNNSSPNSVNTGSFPGSSGSNNNAPLPNNPNLYNNNASLHENAKQQHHQPMANGWMQQQQQQSSQYRHHPDLVSQSPYVIQQQPHQQAGMYLQQQQQQHSRQSVHNMQPMPRNYGQPVYANAPPKPRRLAENSNEFGTPSPDLDYRQSPVSPDARYTGSGSKQTSMSASSSLVDYNDPRSSAIYAQRMAPPQPSMSLRTDKSGLNYGMSAQQQGQKTPDLYARAAAKSRPAMPRLANGTDYEDVYGATPPQLYQRPAGPVGYTKGPAPAPISIPVHNQQQQQSQSQPQPVQPQYYVVAGSLTNAPVIRQQPPPPEPKPQPPRPHSADFLEYETNRKPSQQTPAQPVTRVRYPQRPKSSLDVINPSDVPTVNDNYFYSEERYAAQMRQSGAVYLQHQSPAASASQSVPVDGSAPMQRDQQSSRNQSLSRATTPSKSSTSRDTESGIGTLSDMSYPTTSSVRRAQRDHHQQSLQRHNDRYSESAAHTRRSLRETSSRSSSLHQQRLDLLPSPSSSRSANHTPQQQQGSRRWSEQQQQQFARSASARLPRNRHPAAIIDYDDNDDDDEYDDYIDKSMNLEASSNGERKMQQREESMKRLLEWKQRMLQSPLTRKPHHSGSGGSNQPRTPQHSTDLANCYKQQALMELAAHEASLQQQRQHRRGRGDEAHHRPHYPRSKSTDARRSNAASVLGIHAALPRYNSYSSDDEASGSGSVIGRDPLPPRAVSTSQLANQRQSPALATTKNNNLNNVSQQQQQTSATLPHQRSLVNNTSMLNGIQHHSTPVNHHNQQQQQQQQKQQQLHHHQQQQQQHQAQYQNLTPIHKQPSSSQSTAMLSMLGHDHDRQLNGANGGSNYANHILRAASSGDVRTYSNEYHRDPRIASPCSAQRLVSPTSHLRVISPIDPRISSPSDSERLTHSISDRGMSSPLARDPERGSNPTLRQMQRGIGHRQSNDLLHKRSQSSSRIRDSSSRISGGLVQVSAGELLGRTHEELVLLLIQLRRQSATLCKAMETCHMEIEAQARLVELDTPRRLENLQKLDELKKHLMDLEKQYEKGKPLVNLVDNMVKLGSLYNCNRLNGAASTTSLGGSRYDLGHQSDGARDHRDRLEFNQRVQEQRLLAEERRDWDRLSPDHGQLQAVNSLSQGNLYQSRGNILYPGVKREFFLKIAPKAKVQQLYKLDQLLQEESGTLHSLQQNKELLEKALGGLRHKMQGRNNNPAEVERYREQQMLLERELSRVRLLLAHNSKTKKPVFFQKLEETVAENARLEQDLVVLRQKLQASRRYQDQVPSRDSTANTTQALEKELRRVQQLVGDLQRQRQELSVQVRQLTEKSHSLVQQIRPQSNTSSSTAQVHQAKKRTPNTWLETDLDSGVTQEHGHHRDLPTSPASSTSTQNSSSTFHSSSKQNGHGPYRPNLNSPQYASSNQTRSPVSTSSTSSSSQYGTRQVPGQSQQQQQQQPPTLSPHLREQIQQHQLKQQMLKDQMQGKASSSPVPLYANAMVPDPRRQITDSLKHYEHMTNGGLMLSPPEYVPPPPPAIPDPETMMMNGSCYGQDDNKFTGLLHNREKPEIKTVRIVKRESERRQRDRGDRSGNLGIPLTNGLQAPGGAKRFSDDDYGGSQNFESQLDRVLEESPMLHAQSNSQLSDLDEMQFQRSMSLPRGFGGKTTPQQHVQPGPVPTPPRSDSMAALRNMIARRQRIKLEMSQDSDSTYATDCSASYVSSPINGNYAGCSSNYSTSPAYSPPYSMQSPEPPPVPAPPPVSSLIAAKVTGNGQEVPASVPAAAAAAPAPGSGSTIFKSEAAKQIIKEMSDKKPESSSNDGPVKLRKRQVPREKRRHYTVSSSQPNIDLEDAFTKMGMGRARDDLDMERALRPRINAPDVVRSTLSHKELKYNESTIDSLLGAPNKIFIPERYVPEKTPELSAEEKEQRLKKAESIRKMLSETTVTSADGADDEDIEKSETLKKKVAEEKRQRNHILQLNQILAKQVMEKSKMVAANARSDVSSFDDESTIDDSDDLSPSTPMPLYQQRDNYYS</sequence>
<feature type="region of interest" description="Disordered" evidence="2">
    <location>
        <begin position="203"/>
        <end position="227"/>
    </location>
</feature>
<dbReference type="Gene3D" id="2.30.29.30">
    <property type="entry name" value="Pleckstrin-homology domain (PH domain)/Phosphotyrosine-binding domain (PTB)"/>
    <property type="match status" value="1"/>
</dbReference>
<dbReference type="InterPro" id="IPR040392">
    <property type="entry name" value="PKHA4-7_PH"/>
</dbReference>
<feature type="compositionally biased region" description="Basic and acidic residues" evidence="2">
    <location>
        <begin position="1992"/>
        <end position="2006"/>
    </location>
</feature>
<feature type="region of interest" description="Disordered" evidence="2">
    <location>
        <begin position="1065"/>
        <end position="1101"/>
    </location>
</feature>
<feature type="compositionally biased region" description="Low complexity" evidence="2">
    <location>
        <begin position="1801"/>
        <end position="1820"/>
    </location>
</feature>
<feature type="compositionally biased region" description="Polar residues" evidence="2">
    <location>
        <begin position="1831"/>
        <end position="1847"/>
    </location>
</feature>
<dbReference type="InterPro" id="IPR057971">
    <property type="entry name" value="PKHA4-7_TBCA"/>
</dbReference>
<dbReference type="PANTHER" id="PTHR12752:SF9">
    <property type="entry name" value="KRAMER, ISOFORM I"/>
    <property type="match status" value="1"/>
</dbReference>
<feature type="compositionally biased region" description="Polar residues" evidence="2">
    <location>
        <begin position="860"/>
        <end position="877"/>
    </location>
</feature>
<feature type="region of interest" description="Disordered" evidence="2">
    <location>
        <begin position="1292"/>
        <end position="1386"/>
    </location>
</feature>
<feature type="compositionally biased region" description="Pro residues" evidence="2">
    <location>
        <begin position="2166"/>
        <end position="2177"/>
    </location>
</feature>
<keyword evidence="5" id="KW-1185">Reference proteome</keyword>
<evidence type="ECO:0000256" key="2">
    <source>
        <dbReference type="SAM" id="MobiDB-lite"/>
    </source>
</evidence>
<dbReference type="Pfam" id="PF00169">
    <property type="entry name" value="PH"/>
    <property type="match status" value="1"/>
</dbReference>
<evidence type="ECO:0000313" key="4">
    <source>
        <dbReference type="EMBL" id="KAL3389066.1"/>
    </source>
</evidence>
<feature type="compositionally biased region" description="Low complexity" evidence="2">
    <location>
        <begin position="383"/>
        <end position="397"/>
    </location>
</feature>
<proteinExistence type="predicted"/>
<dbReference type="EMBL" id="JBJJXI010000124">
    <property type="protein sequence ID" value="KAL3389066.1"/>
    <property type="molecule type" value="Genomic_DNA"/>
</dbReference>
<feature type="compositionally biased region" description="Polar residues" evidence="2">
    <location>
        <begin position="1140"/>
        <end position="1151"/>
    </location>
</feature>
<feature type="compositionally biased region" description="Low complexity" evidence="2">
    <location>
        <begin position="415"/>
        <end position="455"/>
    </location>
</feature>
<feature type="compositionally biased region" description="Basic residues" evidence="2">
    <location>
        <begin position="2240"/>
        <end position="2254"/>
    </location>
</feature>
<reference evidence="4 5" key="1">
    <citation type="journal article" date="2024" name="bioRxiv">
        <title>A reference genome for Trichogramma kaykai: A tiny desert-dwelling parasitoid wasp with competing sex-ratio distorters.</title>
        <authorList>
            <person name="Culotta J."/>
            <person name="Lindsey A.R."/>
        </authorList>
    </citation>
    <scope>NUCLEOTIDE SEQUENCE [LARGE SCALE GENOMIC DNA]</scope>
    <source>
        <strain evidence="4 5">KSX58</strain>
    </source>
</reference>
<feature type="compositionally biased region" description="Pro residues" evidence="2">
    <location>
        <begin position="727"/>
        <end position="740"/>
    </location>
</feature>
<dbReference type="InterPro" id="IPR001849">
    <property type="entry name" value="PH_domain"/>
</dbReference>
<feature type="coiled-coil region" evidence="1">
    <location>
        <begin position="1673"/>
        <end position="1748"/>
    </location>
</feature>
<feature type="domain" description="PH" evidence="3">
    <location>
        <begin position="251"/>
        <end position="350"/>
    </location>
</feature>
<dbReference type="SMART" id="SM00233">
    <property type="entry name" value="PH"/>
    <property type="match status" value="1"/>
</dbReference>
<evidence type="ECO:0000259" key="3">
    <source>
        <dbReference type="PROSITE" id="PS50003"/>
    </source>
</evidence>
<dbReference type="Proteomes" id="UP001627154">
    <property type="component" value="Unassembled WGS sequence"/>
</dbReference>
<feature type="compositionally biased region" description="Low complexity" evidence="2">
    <location>
        <begin position="695"/>
        <end position="707"/>
    </location>
</feature>
<feature type="region of interest" description="Disordered" evidence="2">
    <location>
        <begin position="2155"/>
        <end position="2177"/>
    </location>
</feature>
<organism evidence="4 5">
    <name type="scientific">Trichogramma kaykai</name>
    <dbReference type="NCBI Taxonomy" id="54128"/>
    <lineage>
        <taxon>Eukaryota</taxon>
        <taxon>Metazoa</taxon>
        <taxon>Ecdysozoa</taxon>
        <taxon>Arthropoda</taxon>
        <taxon>Hexapoda</taxon>
        <taxon>Insecta</taxon>
        <taxon>Pterygota</taxon>
        <taxon>Neoptera</taxon>
        <taxon>Endopterygota</taxon>
        <taxon>Hymenoptera</taxon>
        <taxon>Apocrita</taxon>
        <taxon>Proctotrupomorpha</taxon>
        <taxon>Chalcidoidea</taxon>
        <taxon>Trichogrammatidae</taxon>
        <taxon>Trichogramma</taxon>
    </lineage>
</organism>
<accession>A0ABD2W8U8</accession>
<feature type="compositionally biased region" description="Polar residues" evidence="2">
    <location>
        <begin position="1299"/>
        <end position="1309"/>
    </location>
</feature>
<evidence type="ECO:0000256" key="1">
    <source>
        <dbReference type="SAM" id="Coils"/>
    </source>
</evidence>
<feature type="compositionally biased region" description="Polar residues" evidence="2">
    <location>
        <begin position="833"/>
        <end position="853"/>
    </location>
</feature>
<feature type="compositionally biased region" description="Low complexity" evidence="2">
    <location>
        <begin position="361"/>
        <end position="375"/>
    </location>
</feature>
<feature type="region of interest" description="Disordered" evidence="2">
    <location>
        <begin position="1751"/>
        <end position="1914"/>
    </location>
</feature>
<dbReference type="SUPFAM" id="SSF50729">
    <property type="entry name" value="PH domain-like"/>
    <property type="match status" value="1"/>
</dbReference>
<feature type="compositionally biased region" description="Polar residues" evidence="2">
    <location>
        <begin position="1751"/>
        <end position="1769"/>
    </location>
</feature>
<feature type="compositionally biased region" description="Low complexity" evidence="2">
    <location>
        <begin position="1201"/>
        <end position="1214"/>
    </location>
</feature>
<feature type="compositionally biased region" description="Low complexity" evidence="2">
    <location>
        <begin position="1848"/>
        <end position="1876"/>
    </location>
</feature>
<feature type="compositionally biased region" description="Low complexity" evidence="2">
    <location>
        <begin position="1887"/>
        <end position="1901"/>
    </location>
</feature>
<feature type="coiled-coil region" evidence="1">
    <location>
        <begin position="1599"/>
        <end position="1626"/>
    </location>
</feature>